<gene>
    <name evidence="4" type="ORF">TSACC_3456</name>
</gene>
<evidence type="ECO:0000313" key="4">
    <source>
        <dbReference type="EMBL" id="GAT35391.1"/>
    </source>
</evidence>
<dbReference type="RefSeq" id="WP_075081206.1">
    <property type="nucleotide sequence ID" value="NZ_BDCO01000003.1"/>
</dbReference>
<dbReference type="AlphaFoldDB" id="A0A146GDG7"/>
<evidence type="ECO:0000256" key="2">
    <source>
        <dbReference type="SAM" id="MobiDB-lite"/>
    </source>
</evidence>
<feature type="compositionally biased region" description="Low complexity" evidence="2">
    <location>
        <begin position="324"/>
        <end position="343"/>
    </location>
</feature>
<comment type="similarity">
    <text evidence="1">Belongs to the bacterial secretin family.</text>
</comment>
<dbReference type="Proteomes" id="UP000076023">
    <property type="component" value="Unassembled WGS sequence"/>
</dbReference>
<dbReference type="InterPro" id="IPR050810">
    <property type="entry name" value="Bact_Secretion_Sys_Channel"/>
</dbReference>
<evidence type="ECO:0000313" key="5">
    <source>
        <dbReference type="Proteomes" id="UP000076023"/>
    </source>
</evidence>
<dbReference type="GO" id="GO:0015627">
    <property type="term" value="C:type II protein secretion system complex"/>
    <property type="evidence" value="ECO:0007669"/>
    <property type="project" value="TreeGrafter"/>
</dbReference>
<dbReference type="OrthoDB" id="182525at2"/>
<dbReference type="STRING" id="690879.TSACC_3456"/>
<name>A0A146GDG7_TERSA</name>
<keyword evidence="5" id="KW-1185">Reference proteome</keyword>
<dbReference type="PANTHER" id="PTHR30332">
    <property type="entry name" value="PROBABLE GENERAL SECRETION PATHWAY PROTEIN D"/>
    <property type="match status" value="1"/>
</dbReference>
<reference evidence="5" key="1">
    <citation type="journal article" date="2017" name="Genome Announc.">
        <title>Draft Genome Sequence of Terrimicrobium sacchariphilum NM-5T, a Facultative Anaerobic Soil Bacterium of the Class Spartobacteria.</title>
        <authorList>
            <person name="Qiu Y.L."/>
            <person name="Tourlousse D.M."/>
            <person name="Matsuura N."/>
            <person name="Ohashi A."/>
            <person name="Sekiguchi Y."/>
        </authorList>
    </citation>
    <scope>NUCLEOTIDE SEQUENCE [LARGE SCALE GENOMIC DNA]</scope>
    <source>
        <strain evidence="5">NM-5</strain>
    </source>
</reference>
<dbReference type="Gene3D" id="1.25.40.10">
    <property type="entry name" value="Tetratricopeptide repeat domain"/>
    <property type="match status" value="1"/>
</dbReference>
<dbReference type="InterPro" id="IPR004846">
    <property type="entry name" value="T2SS/T3SS_dom"/>
</dbReference>
<sequence length="862" mass="93287">MIFQHSTRIARSSLALWVVFTSAFFPVLSRAQQGAVAATADREIVRRQEGLVVADKLIAKGDAAVASKDFETAYLSYMDALALVPPGGATESDHAKILAKFSSAAISYAQWLVTQGRYSDAEKVAKTVLLPEYNPTYKPAAQFLANLEQPDYYNKTITPQSAEDVQKVTRLLNEADGYYQSGRYDLAIRRYEQVLLIDRYNIAARKGMEEVNLQRTKYQTAAYDETRSRLLWLVERSWERPVHGVKDRTTDNVARTRGDVRDTAQITAKLNRIIIPRLDLQDETVQDAVERLKQLSRQQDTSTDDPKAKRGVNIVLKLNPSSPAPAADATAAPAEGAAPTPAPVTADSKITLSLSNVPLIEALRYLTELAGLKFKIEQYAVSIVPLSENIDDLVTKEYRVPAGFIPASAGSSDSTPSAGRIAANVNDSKLPGRQNAMDYLQKEGVQFPPGAFAQYTPAGSRLIVRNTPDAIDFIDSLVDAAVGVQPTQVEIESKFLEISQNNLSELGFDWLLGPFAIGSSGVYGAGGTRGGSGTLTDSYYSNFPFGSTGVNPITSGNRSGVGTSVNSAVTANSIDALIAGVPQGTNVMSPGIFGLAGIFSNPQFQMVIRALNQKKGIDLMSAPKVVAKSGRKAVVRVAREFPYPTEFNPPEIPQTQNSSSSTSLTSSTGIIATSGVVTPTTPTAFEKRDLGVTLEVLPQIGPDGYTIDLDLSPEVVEFDGFINYGSPITGPTYNSLTATFSTFEVTPNVINQPIFSTRKVTTSVSIWDGQTVSLGGLIREDVQKVQDKVPIVGDVPIVGRLFRSNVDQKIKRNLIIFVTARLLDAEGKPLRQDFEEDEVVEPLGLPEDLPAPNIEFGKSFGK</sequence>
<protein>
    <submittedName>
        <fullName evidence="4">General secretion pathway protein D</fullName>
    </submittedName>
</protein>
<dbReference type="InterPro" id="IPR049997">
    <property type="entry name" value="Amuc_1098-like"/>
</dbReference>
<dbReference type="InterPro" id="IPR011990">
    <property type="entry name" value="TPR-like_helical_dom_sf"/>
</dbReference>
<dbReference type="FunCoup" id="A0A146GDG7">
    <property type="interactions" value="75"/>
</dbReference>
<accession>A0A146GDG7</accession>
<dbReference type="Pfam" id="PF00263">
    <property type="entry name" value="Secretin"/>
    <property type="match status" value="1"/>
</dbReference>
<dbReference type="SUPFAM" id="SSF48452">
    <property type="entry name" value="TPR-like"/>
    <property type="match status" value="1"/>
</dbReference>
<feature type="domain" description="Type II/III secretion system secretin-like" evidence="3">
    <location>
        <begin position="610"/>
        <end position="823"/>
    </location>
</feature>
<feature type="region of interest" description="Disordered" evidence="2">
    <location>
        <begin position="319"/>
        <end position="343"/>
    </location>
</feature>
<proteinExistence type="inferred from homology"/>
<dbReference type="EMBL" id="BDCO01000003">
    <property type="protein sequence ID" value="GAT35391.1"/>
    <property type="molecule type" value="Genomic_DNA"/>
</dbReference>
<evidence type="ECO:0000256" key="1">
    <source>
        <dbReference type="RuleBase" id="RU004003"/>
    </source>
</evidence>
<comment type="caution">
    <text evidence="4">The sequence shown here is derived from an EMBL/GenBank/DDBJ whole genome shotgun (WGS) entry which is preliminary data.</text>
</comment>
<dbReference type="PANTHER" id="PTHR30332:SF17">
    <property type="entry name" value="TYPE IV PILIATION SYSTEM PROTEIN DR_0774-RELATED"/>
    <property type="match status" value="1"/>
</dbReference>
<dbReference type="InParanoid" id="A0A146GDG7"/>
<evidence type="ECO:0000259" key="3">
    <source>
        <dbReference type="Pfam" id="PF00263"/>
    </source>
</evidence>
<dbReference type="NCBIfam" id="NF042912">
    <property type="entry name" value="Amuc_1098_fam"/>
    <property type="match status" value="1"/>
</dbReference>
<dbReference type="GO" id="GO:0009306">
    <property type="term" value="P:protein secretion"/>
    <property type="evidence" value="ECO:0007669"/>
    <property type="project" value="InterPro"/>
</dbReference>
<organism evidence="4 5">
    <name type="scientific">Terrimicrobium sacchariphilum</name>
    <dbReference type="NCBI Taxonomy" id="690879"/>
    <lineage>
        <taxon>Bacteria</taxon>
        <taxon>Pseudomonadati</taxon>
        <taxon>Verrucomicrobiota</taxon>
        <taxon>Terrimicrobiia</taxon>
        <taxon>Terrimicrobiales</taxon>
        <taxon>Terrimicrobiaceae</taxon>
        <taxon>Terrimicrobium</taxon>
    </lineage>
</organism>
<feature type="region of interest" description="Disordered" evidence="2">
    <location>
        <begin position="646"/>
        <end position="666"/>
    </location>
</feature>